<dbReference type="PANTHER" id="PTHR35333">
    <property type="entry name" value="BETA-LACTAMASE"/>
    <property type="match status" value="1"/>
</dbReference>
<dbReference type="PANTHER" id="PTHR35333:SF3">
    <property type="entry name" value="BETA-LACTAMASE-TYPE TRANSPEPTIDASE FOLD CONTAINING PROTEIN"/>
    <property type="match status" value="1"/>
</dbReference>
<evidence type="ECO:0000256" key="1">
    <source>
        <dbReference type="ARBA" id="ARBA00001526"/>
    </source>
</evidence>
<dbReference type="InterPro" id="IPR012338">
    <property type="entry name" value="Beta-lactam/transpept-like"/>
</dbReference>
<dbReference type="GO" id="GO:0008800">
    <property type="term" value="F:beta-lactamase activity"/>
    <property type="evidence" value="ECO:0007669"/>
    <property type="project" value="UniProtKB-EC"/>
</dbReference>
<evidence type="ECO:0000256" key="4">
    <source>
        <dbReference type="SAM" id="MobiDB-lite"/>
    </source>
</evidence>
<dbReference type="GO" id="GO:0030655">
    <property type="term" value="P:beta-lactam antibiotic catabolic process"/>
    <property type="evidence" value="ECO:0007669"/>
    <property type="project" value="InterPro"/>
</dbReference>
<evidence type="ECO:0000313" key="7">
    <source>
        <dbReference type="Proteomes" id="UP000557717"/>
    </source>
</evidence>
<dbReference type="Gene3D" id="3.40.710.10">
    <property type="entry name" value="DD-peptidase/beta-lactamase superfamily"/>
    <property type="match status" value="1"/>
</dbReference>
<dbReference type="InterPro" id="IPR000871">
    <property type="entry name" value="Beta-lactam_class-A"/>
</dbReference>
<comment type="caution">
    <text evidence="6">The sequence shown here is derived from an EMBL/GenBank/DDBJ whole genome shotgun (WGS) entry which is preliminary data.</text>
</comment>
<feature type="region of interest" description="Disordered" evidence="4">
    <location>
        <begin position="198"/>
        <end position="217"/>
    </location>
</feature>
<comment type="catalytic activity">
    <reaction evidence="1">
        <text>a beta-lactam + H2O = a substituted beta-amino acid</text>
        <dbReference type="Rhea" id="RHEA:20401"/>
        <dbReference type="ChEBI" id="CHEBI:15377"/>
        <dbReference type="ChEBI" id="CHEBI:35627"/>
        <dbReference type="ChEBI" id="CHEBI:140347"/>
        <dbReference type="EC" id="3.5.2.6"/>
    </reaction>
</comment>
<keyword evidence="6" id="KW-0378">Hydrolase</keyword>
<dbReference type="RefSeq" id="WP_184017829.1">
    <property type="nucleotide sequence ID" value="NZ_JACHFD010000007.1"/>
</dbReference>
<accession>A0A840VA49</accession>
<sequence length="325" mass="34786">MSQETDWRKKTWEFFPAHDGDGKVIFFLEDAPVALLVSTMKVLTIMGLGSIGLAAAAEEGWSEKMEALEARHGGRLGVAALQVKGGKEVAYRGDEAFAMCSTFKLLLAATIASEVEKGTLRWDQEIAYGKSDLLDWAPVTGKEEALEAGRLSVAALAEAAVTWSDNPAANLLLASCGGPEGLTAWLRGTGDEVTRLDRNEPTLNENLQGDPRDTSSPQAMASTWETVLFGDVLNEGSREKLLSWLVDNHTGDQRIRAGLDPTWKVGDKTGTGGHGAANDVAVVWPEPGEPVIVVVFTDRMEASPAERDAVIADAGRAALDAVIRE</sequence>
<dbReference type="EMBL" id="JACHFD010000007">
    <property type="protein sequence ID" value="MBB5351558.1"/>
    <property type="molecule type" value="Genomic_DNA"/>
</dbReference>
<comment type="similarity">
    <text evidence="2">Belongs to the class-A beta-lactamase family.</text>
</comment>
<protein>
    <recommendedName>
        <fullName evidence="3">beta-lactamase</fullName>
        <ecNumber evidence="3">3.5.2.6</ecNumber>
    </recommendedName>
</protein>
<dbReference type="Pfam" id="PF13354">
    <property type="entry name" value="Beta-lactamase2"/>
    <property type="match status" value="1"/>
</dbReference>
<evidence type="ECO:0000256" key="3">
    <source>
        <dbReference type="ARBA" id="ARBA00012865"/>
    </source>
</evidence>
<dbReference type="EC" id="3.5.2.6" evidence="3"/>
<dbReference type="SUPFAM" id="SSF56601">
    <property type="entry name" value="beta-lactamase/transpeptidase-like"/>
    <property type="match status" value="1"/>
</dbReference>
<dbReference type="NCBIfam" id="NF033103">
    <property type="entry name" value="bla_class_A"/>
    <property type="match status" value="1"/>
</dbReference>
<dbReference type="AlphaFoldDB" id="A0A840VA49"/>
<keyword evidence="7" id="KW-1185">Reference proteome</keyword>
<organism evidence="6 7">
    <name type="scientific">Haloferula luteola</name>
    <dbReference type="NCBI Taxonomy" id="595692"/>
    <lineage>
        <taxon>Bacteria</taxon>
        <taxon>Pseudomonadati</taxon>
        <taxon>Verrucomicrobiota</taxon>
        <taxon>Verrucomicrobiia</taxon>
        <taxon>Verrucomicrobiales</taxon>
        <taxon>Verrucomicrobiaceae</taxon>
        <taxon>Haloferula</taxon>
    </lineage>
</organism>
<evidence type="ECO:0000256" key="2">
    <source>
        <dbReference type="ARBA" id="ARBA00009009"/>
    </source>
</evidence>
<evidence type="ECO:0000259" key="5">
    <source>
        <dbReference type="Pfam" id="PF13354"/>
    </source>
</evidence>
<reference evidence="6 7" key="1">
    <citation type="submission" date="2020-08" db="EMBL/GenBank/DDBJ databases">
        <title>Genomic Encyclopedia of Type Strains, Phase IV (KMG-IV): sequencing the most valuable type-strain genomes for metagenomic binning, comparative biology and taxonomic classification.</title>
        <authorList>
            <person name="Goeker M."/>
        </authorList>
    </citation>
    <scope>NUCLEOTIDE SEQUENCE [LARGE SCALE GENOMIC DNA]</scope>
    <source>
        <strain evidence="6 7">YC6886</strain>
    </source>
</reference>
<dbReference type="GO" id="GO:0046677">
    <property type="term" value="P:response to antibiotic"/>
    <property type="evidence" value="ECO:0007669"/>
    <property type="project" value="InterPro"/>
</dbReference>
<dbReference type="InterPro" id="IPR045155">
    <property type="entry name" value="Beta-lactam_cat"/>
</dbReference>
<feature type="domain" description="Beta-lactamase class A catalytic" evidence="5">
    <location>
        <begin position="77"/>
        <end position="297"/>
    </location>
</feature>
<dbReference type="PRINTS" id="PR00118">
    <property type="entry name" value="BLACTAMASEA"/>
</dbReference>
<name>A0A840VA49_9BACT</name>
<evidence type="ECO:0000313" key="6">
    <source>
        <dbReference type="EMBL" id="MBB5351558.1"/>
    </source>
</evidence>
<dbReference type="Proteomes" id="UP000557717">
    <property type="component" value="Unassembled WGS sequence"/>
</dbReference>
<gene>
    <name evidence="6" type="ORF">HNR46_001795</name>
</gene>
<proteinExistence type="inferred from homology"/>